<reference evidence="1" key="1">
    <citation type="submission" date="2020-05" db="EMBL/GenBank/DDBJ databases">
        <title>Large-scale comparative analyses of tick genomes elucidate their genetic diversity and vector capacities.</title>
        <authorList>
            <person name="Jia N."/>
            <person name="Wang J."/>
            <person name="Shi W."/>
            <person name="Du L."/>
            <person name="Sun Y."/>
            <person name="Zhan W."/>
            <person name="Jiang J."/>
            <person name="Wang Q."/>
            <person name="Zhang B."/>
            <person name="Ji P."/>
            <person name="Sakyi L.B."/>
            <person name="Cui X."/>
            <person name="Yuan T."/>
            <person name="Jiang B."/>
            <person name="Yang W."/>
            <person name="Lam T.T.-Y."/>
            <person name="Chang Q."/>
            <person name="Ding S."/>
            <person name="Wang X."/>
            <person name="Zhu J."/>
            <person name="Ruan X."/>
            <person name="Zhao L."/>
            <person name="Wei J."/>
            <person name="Que T."/>
            <person name="Du C."/>
            <person name="Cheng J."/>
            <person name="Dai P."/>
            <person name="Han X."/>
            <person name="Huang E."/>
            <person name="Gao Y."/>
            <person name="Liu J."/>
            <person name="Shao H."/>
            <person name="Ye R."/>
            <person name="Li L."/>
            <person name="Wei W."/>
            <person name="Wang X."/>
            <person name="Wang C."/>
            <person name="Yang T."/>
            <person name="Huo Q."/>
            <person name="Li W."/>
            <person name="Guo W."/>
            <person name="Chen H."/>
            <person name="Zhou L."/>
            <person name="Ni X."/>
            <person name="Tian J."/>
            <person name="Zhou Y."/>
            <person name="Sheng Y."/>
            <person name="Liu T."/>
            <person name="Pan Y."/>
            <person name="Xia L."/>
            <person name="Li J."/>
            <person name="Zhao F."/>
            <person name="Cao W."/>
        </authorList>
    </citation>
    <scope>NUCLEOTIDE SEQUENCE</scope>
    <source>
        <strain evidence="1">Dsil-2018</strain>
    </source>
</reference>
<name>A0ACB8CJ39_DERSI</name>
<evidence type="ECO:0000313" key="1">
    <source>
        <dbReference type="EMBL" id="KAH7944953.1"/>
    </source>
</evidence>
<keyword evidence="2" id="KW-1185">Reference proteome</keyword>
<comment type="caution">
    <text evidence="1">The sequence shown here is derived from an EMBL/GenBank/DDBJ whole genome shotgun (WGS) entry which is preliminary data.</text>
</comment>
<protein>
    <submittedName>
        <fullName evidence="1">Uncharacterized protein</fullName>
    </submittedName>
</protein>
<sequence length="91" mass="10289">MAVSVIRLLVQRIIMVLEWQPQEADINVIRNVRGSVKRSMCRRPLHRASVEELCVAEGNHLAHTDLAVHLFDSLPRRMAATVAVRGGMTKY</sequence>
<dbReference type="Proteomes" id="UP000821865">
    <property type="component" value="Chromosome 6"/>
</dbReference>
<proteinExistence type="predicted"/>
<evidence type="ECO:0000313" key="2">
    <source>
        <dbReference type="Proteomes" id="UP000821865"/>
    </source>
</evidence>
<dbReference type="EMBL" id="CM023475">
    <property type="protein sequence ID" value="KAH7944953.1"/>
    <property type="molecule type" value="Genomic_DNA"/>
</dbReference>
<gene>
    <name evidence="1" type="ORF">HPB49_002849</name>
</gene>
<organism evidence="1 2">
    <name type="scientific">Dermacentor silvarum</name>
    <name type="common">Tick</name>
    <dbReference type="NCBI Taxonomy" id="543639"/>
    <lineage>
        <taxon>Eukaryota</taxon>
        <taxon>Metazoa</taxon>
        <taxon>Ecdysozoa</taxon>
        <taxon>Arthropoda</taxon>
        <taxon>Chelicerata</taxon>
        <taxon>Arachnida</taxon>
        <taxon>Acari</taxon>
        <taxon>Parasitiformes</taxon>
        <taxon>Ixodida</taxon>
        <taxon>Ixodoidea</taxon>
        <taxon>Ixodidae</taxon>
        <taxon>Rhipicephalinae</taxon>
        <taxon>Dermacentor</taxon>
    </lineage>
</organism>
<accession>A0ACB8CJ39</accession>